<evidence type="ECO:0000313" key="3">
    <source>
        <dbReference type="Proteomes" id="UP000054600"/>
    </source>
</evidence>
<organism evidence="2 3">
    <name type="scientific">Legionella shakespearei DSM 23087</name>
    <dbReference type="NCBI Taxonomy" id="1122169"/>
    <lineage>
        <taxon>Bacteria</taxon>
        <taxon>Pseudomonadati</taxon>
        <taxon>Pseudomonadota</taxon>
        <taxon>Gammaproteobacteria</taxon>
        <taxon>Legionellales</taxon>
        <taxon>Legionellaceae</taxon>
        <taxon>Legionella</taxon>
    </lineage>
</organism>
<sequence length="165" mass="18079">MVYFRNLLCASLILLLPFSVNAGSKFFFKLLNNCQCINLKAKVDTGYSKVSYNSGQNPMKIEPGQAQQSVWYVERGESNQQISITIAKDSKNTGSSKCLTKSSDSGDEYVDEEWNKAPVAVLTFYLTGAKRDMDGKSKKGSNSAGSAVTVSGSDKNYIINYKCGH</sequence>
<evidence type="ECO:0000256" key="1">
    <source>
        <dbReference type="SAM" id="SignalP"/>
    </source>
</evidence>
<dbReference type="Proteomes" id="UP000054600">
    <property type="component" value="Unassembled WGS sequence"/>
</dbReference>
<dbReference type="RefSeq" id="WP_018578549.1">
    <property type="nucleotide sequence ID" value="NZ_KB892436.1"/>
</dbReference>
<proteinExistence type="predicted"/>
<dbReference type="STRING" id="1122169.Lsha_2322"/>
<dbReference type="AlphaFoldDB" id="A0A0W0YKN7"/>
<dbReference type="EMBL" id="LNYW01000066">
    <property type="protein sequence ID" value="KTD57481.1"/>
    <property type="molecule type" value="Genomic_DNA"/>
</dbReference>
<keyword evidence="1" id="KW-0732">Signal</keyword>
<protein>
    <submittedName>
        <fullName evidence="2">Uncharacterized protein</fullName>
    </submittedName>
</protein>
<comment type="caution">
    <text evidence="2">The sequence shown here is derived from an EMBL/GenBank/DDBJ whole genome shotgun (WGS) entry which is preliminary data.</text>
</comment>
<dbReference type="PATRIC" id="fig|1122169.6.peg.2670"/>
<name>A0A0W0YKN7_9GAMM</name>
<keyword evidence="3" id="KW-1185">Reference proteome</keyword>
<feature type="chain" id="PRO_5006917718" evidence="1">
    <location>
        <begin position="23"/>
        <end position="165"/>
    </location>
</feature>
<gene>
    <name evidence="2" type="ORF">Lsha_2322</name>
</gene>
<feature type="signal peptide" evidence="1">
    <location>
        <begin position="1"/>
        <end position="22"/>
    </location>
</feature>
<accession>A0A0W0YKN7</accession>
<evidence type="ECO:0000313" key="2">
    <source>
        <dbReference type="EMBL" id="KTD57481.1"/>
    </source>
</evidence>
<reference evidence="2 3" key="1">
    <citation type="submission" date="2015-11" db="EMBL/GenBank/DDBJ databases">
        <title>Genomic analysis of 38 Legionella species identifies large and diverse effector repertoires.</title>
        <authorList>
            <person name="Burstein D."/>
            <person name="Amaro F."/>
            <person name="Zusman T."/>
            <person name="Lifshitz Z."/>
            <person name="Cohen O."/>
            <person name="Gilbert J.A."/>
            <person name="Pupko T."/>
            <person name="Shuman H.A."/>
            <person name="Segal G."/>
        </authorList>
    </citation>
    <scope>NUCLEOTIDE SEQUENCE [LARGE SCALE GENOMIC DNA]</scope>
    <source>
        <strain evidence="2 3">ATCC 49655</strain>
    </source>
</reference>